<feature type="coiled-coil region" evidence="2">
    <location>
        <begin position="188"/>
        <end position="222"/>
    </location>
</feature>
<protein>
    <recommendedName>
        <fullName evidence="3">Translin-associated factor X-interacting protein 1 N-terminal domain-containing protein</fullName>
    </recommendedName>
</protein>
<proteinExistence type="predicted"/>
<evidence type="ECO:0000259" key="3">
    <source>
        <dbReference type="Pfam" id="PF15739"/>
    </source>
</evidence>
<sequence length="359" mass="41377">MGDQKAASLLPSSPRTGSIHCKGIIPSISQANLNMSYHPIKRSSYCHISTWPAYGAEHTILQKRKPCTAPVGNYDRTTKQNVNVVSKPRFLEQLESYLRRELQSLDLTKENSQELRLQAYREVFNYFIDAFKTYKPLLSAIKNEYEVTVALQRQQIYSLGSLKTMLVSVSEECDQRIQAMYQDERLEIKTLKIEKQGLLKMIDKMKEENSYLHAQVSKLQEELANAYLLYRNESDARKLLITEINDLKYQQDTMKTSSKNDELGEDPVTLALALKVSRKDLAQAQAELNRIKADYGDVVPRRDFNNQEKKLTEFSQKIETLQKDLSLLQTEYNSLLEIHNQIVQKDSANISGEDQYHPE</sequence>
<reference evidence="4" key="1">
    <citation type="submission" date="2025-08" db="UniProtKB">
        <authorList>
            <consortium name="Ensembl"/>
        </authorList>
    </citation>
    <scope>IDENTIFICATION</scope>
</reference>
<dbReference type="InterPro" id="IPR032755">
    <property type="entry name" value="TSNAXIP1_N"/>
</dbReference>
<dbReference type="Proteomes" id="UP000694569">
    <property type="component" value="Unplaced"/>
</dbReference>
<feature type="domain" description="Translin-associated factor X-interacting protein 1 N-terminal" evidence="3">
    <location>
        <begin position="95"/>
        <end position="206"/>
    </location>
</feature>
<dbReference type="Pfam" id="PF15739">
    <property type="entry name" value="TSNAXIP1_N"/>
    <property type="match status" value="1"/>
</dbReference>
<dbReference type="PANTHER" id="PTHR16306:SF0">
    <property type="entry name" value="TRANSLIN-ASSOCIATED FACTOR X-INTERACTING PROTEIN 1"/>
    <property type="match status" value="1"/>
</dbReference>
<name>A0A8C5N2M3_9ANUR</name>
<organism evidence="4 5">
    <name type="scientific">Leptobrachium leishanense</name>
    <name type="common">Leishan spiny toad</name>
    <dbReference type="NCBI Taxonomy" id="445787"/>
    <lineage>
        <taxon>Eukaryota</taxon>
        <taxon>Metazoa</taxon>
        <taxon>Chordata</taxon>
        <taxon>Craniata</taxon>
        <taxon>Vertebrata</taxon>
        <taxon>Euteleostomi</taxon>
        <taxon>Amphibia</taxon>
        <taxon>Batrachia</taxon>
        <taxon>Anura</taxon>
        <taxon>Pelobatoidea</taxon>
        <taxon>Megophryidae</taxon>
        <taxon>Leptobrachium</taxon>
    </lineage>
</organism>
<feature type="coiled-coil region" evidence="2">
    <location>
        <begin position="274"/>
        <end position="338"/>
    </location>
</feature>
<dbReference type="Ensembl" id="ENSLLET00000021470.1">
    <property type="protein sequence ID" value="ENSLLEP00000020664.1"/>
    <property type="gene ID" value="ENSLLEG00000013053.1"/>
</dbReference>
<evidence type="ECO:0000313" key="5">
    <source>
        <dbReference type="Proteomes" id="UP000694569"/>
    </source>
</evidence>
<dbReference type="GO" id="GO:0005737">
    <property type="term" value="C:cytoplasm"/>
    <property type="evidence" value="ECO:0007669"/>
    <property type="project" value="TreeGrafter"/>
</dbReference>
<dbReference type="PANTHER" id="PTHR16306">
    <property type="entry name" value="TRANSLIN-ASSOCIATED FACTOR X-INTERACTING PROTEIN 1"/>
    <property type="match status" value="1"/>
</dbReference>
<evidence type="ECO:0000256" key="1">
    <source>
        <dbReference type="ARBA" id="ARBA00023054"/>
    </source>
</evidence>
<keyword evidence="5" id="KW-1185">Reference proteome</keyword>
<keyword evidence="1 2" id="KW-0175">Coiled coil</keyword>
<dbReference type="AlphaFoldDB" id="A0A8C5N2M3"/>
<accession>A0A8C5N2M3</accession>
<dbReference type="GeneTree" id="ENSGT00390000018598"/>
<evidence type="ECO:0000313" key="4">
    <source>
        <dbReference type="Ensembl" id="ENSLLEP00000020664.1"/>
    </source>
</evidence>
<reference evidence="4" key="2">
    <citation type="submission" date="2025-09" db="UniProtKB">
        <authorList>
            <consortium name="Ensembl"/>
        </authorList>
    </citation>
    <scope>IDENTIFICATION</scope>
</reference>
<evidence type="ECO:0000256" key="2">
    <source>
        <dbReference type="SAM" id="Coils"/>
    </source>
</evidence>
<dbReference type="OrthoDB" id="261426at2759"/>